<organism evidence="9 10">
    <name type="scientific">Acer saccharum</name>
    <name type="common">Sugar maple</name>
    <dbReference type="NCBI Taxonomy" id="4024"/>
    <lineage>
        <taxon>Eukaryota</taxon>
        <taxon>Viridiplantae</taxon>
        <taxon>Streptophyta</taxon>
        <taxon>Embryophyta</taxon>
        <taxon>Tracheophyta</taxon>
        <taxon>Spermatophyta</taxon>
        <taxon>Magnoliopsida</taxon>
        <taxon>eudicotyledons</taxon>
        <taxon>Gunneridae</taxon>
        <taxon>Pentapetalae</taxon>
        <taxon>rosids</taxon>
        <taxon>malvids</taxon>
        <taxon>Sapindales</taxon>
        <taxon>Sapindaceae</taxon>
        <taxon>Hippocastanoideae</taxon>
        <taxon>Acereae</taxon>
        <taxon>Acer</taxon>
    </lineage>
</organism>
<dbReference type="GO" id="GO:0003729">
    <property type="term" value="F:mRNA binding"/>
    <property type="evidence" value="ECO:0007669"/>
    <property type="project" value="TreeGrafter"/>
</dbReference>
<reference evidence="9" key="1">
    <citation type="journal article" date="2022" name="Plant J.">
        <title>Strategies of tolerance reflected in two North American maple genomes.</title>
        <authorList>
            <person name="McEvoy S.L."/>
            <person name="Sezen U.U."/>
            <person name="Trouern-Trend A."/>
            <person name="McMahon S.M."/>
            <person name="Schaberg P.G."/>
            <person name="Yang J."/>
            <person name="Wegrzyn J.L."/>
            <person name="Swenson N.G."/>
        </authorList>
    </citation>
    <scope>NUCLEOTIDE SEQUENCE</scope>
    <source>
        <strain evidence="9">NS2018</strain>
    </source>
</reference>
<keyword evidence="3" id="KW-0677">Repeat</keyword>
<keyword evidence="5" id="KW-0694">RNA-binding</keyword>
<dbReference type="PROSITE" id="PS50302">
    <property type="entry name" value="PUM"/>
    <property type="match status" value="4"/>
</dbReference>
<evidence type="ECO:0000256" key="1">
    <source>
        <dbReference type="ARBA" id="ARBA00004496"/>
    </source>
</evidence>
<keyword evidence="10" id="KW-1185">Reference proteome</keyword>
<evidence type="ECO:0000313" key="9">
    <source>
        <dbReference type="EMBL" id="KAK0596730.1"/>
    </source>
</evidence>
<comment type="caution">
    <text evidence="9">The sequence shown here is derived from an EMBL/GenBank/DDBJ whole genome shotgun (WGS) entry which is preliminary data.</text>
</comment>
<feature type="domain" description="PUM-HD" evidence="8">
    <location>
        <begin position="143"/>
        <end position="486"/>
    </location>
</feature>
<evidence type="ECO:0000313" key="10">
    <source>
        <dbReference type="Proteomes" id="UP001168877"/>
    </source>
</evidence>
<accession>A0AA39SW46</accession>
<dbReference type="GO" id="GO:0005737">
    <property type="term" value="C:cytoplasm"/>
    <property type="evidence" value="ECO:0007669"/>
    <property type="project" value="UniProtKB-SubCell"/>
</dbReference>
<dbReference type="AlphaFoldDB" id="A0AA39SW46"/>
<dbReference type="SMART" id="SM00025">
    <property type="entry name" value="Pumilio"/>
    <property type="match status" value="6"/>
</dbReference>
<dbReference type="EMBL" id="JAUESC010000004">
    <property type="protein sequence ID" value="KAK0596730.1"/>
    <property type="molecule type" value="Genomic_DNA"/>
</dbReference>
<feature type="compositionally biased region" description="Low complexity" evidence="7">
    <location>
        <begin position="113"/>
        <end position="122"/>
    </location>
</feature>
<dbReference type="SUPFAM" id="SSF48371">
    <property type="entry name" value="ARM repeat"/>
    <property type="match status" value="1"/>
</dbReference>
<feature type="repeat" description="Pumilio" evidence="6">
    <location>
        <begin position="203"/>
        <end position="239"/>
    </location>
</feature>
<dbReference type="Proteomes" id="UP001168877">
    <property type="component" value="Unassembled WGS sequence"/>
</dbReference>
<reference evidence="9" key="2">
    <citation type="submission" date="2023-06" db="EMBL/GenBank/DDBJ databases">
        <authorList>
            <person name="Swenson N.G."/>
            <person name="Wegrzyn J.L."/>
            <person name="Mcevoy S.L."/>
        </authorList>
    </citation>
    <scope>NUCLEOTIDE SEQUENCE</scope>
    <source>
        <strain evidence="9">NS2018</strain>
        <tissue evidence="9">Leaf</tissue>
    </source>
</reference>
<feature type="region of interest" description="Disordered" evidence="7">
    <location>
        <begin position="108"/>
        <end position="134"/>
    </location>
</feature>
<evidence type="ECO:0000256" key="3">
    <source>
        <dbReference type="ARBA" id="ARBA00022737"/>
    </source>
</evidence>
<dbReference type="InterPro" id="IPR033133">
    <property type="entry name" value="PUM-HD"/>
</dbReference>
<comment type="subcellular location">
    <subcellularLocation>
        <location evidence="1">Cytoplasm</location>
    </subcellularLocation>
</comment>
<dbReference type="PANTHER" id="PTHR12537">
    <property type="entry name" value="RNA BINDING PROTEIN PUMILIO-RELATED"/>
    <property type="match status" value="1"/>
</dbReference>
<dbReference type="Pfam" id="PF00806">
    <property type="entry name" value="PUF"/>
    <property type="match status" value="4"/>
</dbReference>
<feature type="repeat" description="Pumilio" evidence="6">
    <location>
        <begin position="350"/>
        <end position="386"/>
    </location>
</feature>
<evidence type="ECO:0000256" key="7">
    <source>
        <dbReference type="SAM" id="MobiDB-lite"/>
    </source>
</evidence>
<evidence type="ECO:0000256" key="2">
    <source>
        <dbReference type="ARBA" id="ARBA00022490"/>
    </source>
</evidence>
<evidence type="ECO:0000256" key="5">
    <source>
        <dbReference type="ARBA" id="ARBA00022884"/>
    </source>
</evidence>
<protein>
    <recommendedName>
        <fullName evidence="8">PUM-HD domain-containing protein</fullName>
    </recommendedName>
</protein>
<dbReference type="PANTHER" id="PTHR12537:SF137">
    <property type="entry name" value="PUMILIO HOMOLOG 16-RELATED"/>
    <property type="match status" value="1"/>
</dbReference>
<dbReference type="GO" id="GO:0006417">
    <property type="term" value="P:regulation of translation"/>
    <property type="evidence" value="ECO:0007669"/>
    <property type="project" value="UniProtKB-KW"/>
</dbReference>
<feature type="repeat" description="Pumilio" evidence="6">
    <location>
        <begin position="421"/>
        <end position="463"/>
    </location>
</feature>
<keyword evidence="2" id="KW-0963">Cytoplasm</keyword>
<dbReference type="InterPro" id="IPR001313">
    <property type="entry name" value="Pumilio_RNA-bd_rpt"/>
</dbReference>
<dbReference type="Gene3D" id="1.25.10.10">
    <property type="entry name" value="Leucine-rich Repeat Variant"/>
    <property type="match status" value="1"/>
</dbReference>
<gene>
    <name evidence="9" type="ORF">LWI29_018467</name>
</gene>
<name>A0AA39SW46_ACESA</name>
<evidence type="ECO:0000259" key="8">
    <source>
        <dbReference type="PROSITE" id="PS50303"/>
    </source>
</evidence>
<dbReference type="InterPro" id="IPR011989">
    <property type="entry name" value="ARM-like"/>
</dbReference>
<sequence length="495" mass="54881">MGDFTAAFSYKTPDLRRTRRDDSGAIKRLSLSSLSLQNNIWSWSPTDGIDGSGSLMSDIDRRGTLQGISMPVPAPTSSPLSYYGGGSSDLFWANDYLNGYGPNSQHTATMRVSSGSGASSSAQETLLGHHTTARSSPMLNLGSYNNGMASRRAFNFNLIISHQQPSLNSSDILRLGMDKSGSLSLQEALSWKNTRVTNKIFEAVMVHVFDLINNQYGHHLFIKLIESCNGDQLQRIIVNLSVQYDLFYNASININGSQSIKKLITLLAGSPLISFVIIALCSRLKEIMNDKIGKYVVMQCFETLDDEQNKLLYEAVINNFRGIAVNAQGCISLGDLINNVRGPFRQQLLNLVFDHLTFLSKDPYGNYVVQRVIGLQNPDLTDKICSELQGKYVELSMLKCGSHVVEKCLKSPGMARYVVMDFLSSDKQLLQVARHKYGNYAIQTALKVTKSEHSPLHQDLLLKLRGLKALQVGHGRIVYNLIVNGVPIKQDKYPN</sequence>
<keyword evidence="4" id="KW-0810">Translation regulation</keyword>
<evidence type="ECO:0000256" key="4">
    <source>
        <dbReference type="ARBA" id="ARBA00022845"/>
    </source>
</evidence>
<proteinExistence type="predicted"/>
<feature type="repeat" description="Pumilio" evidence="6">
    <location>
        <begin position="279"/>
        <end position="314"/>
    </location>
</feature>
<dbReference type="PROSITE" id="PS50303">
    <property type="entry name" value="PUM_HD"/>
    <property type="match status" value="1"/>
</dbReference>
<evidence type="ECO:0000256" key="6">
    <source>
        <dbReference type="PROSITE-ProRule" id="PRU00317"/>
    </source>
</evidence>
<dbReference type="InterPro" id="IPR016024">
    <property type="entry name" value="ARM-type_fold"/>
</dbReference>